<proteinExistence type="predicted"/>
<dbReference type="PRINTS" id="PR00111">
    <property type="entry name" value="ABHYDROLASE"/>
</dbReference>
<feature type="domain" description="AB hydrolase-1" evidence="1">
    <location>
        <begin position="23"/>
        <end position="236"/>
    </location>
</feature>
<gene>
    <name evidence="2" type="ORF">BP422_05200</name>
</gene>
<dbReference type="InterPro" id="IPR029058">
    <property type="entry name" value="AB_hydrolase_fold"/>
</dbReference>
<evidence type="ECO:0000313" key="3">
    <source>
        <dbReference type="Proteomes" id="UP000197781"/>
    </source>
</evidence>
<dbReference type="InterPro" id="IPR050266">
    <property type="entry name" value="AB_hydrolase_sf"/>
</dbReference>
<dbReference type="Gene3D" id="3.40.50.1820">
    <property type="entry name" value="alpha/beta hydrolase"/>
    <property type="match status" value="1"/>
</dbReference>
<protein>
    <submittedName>
        <fullName evidence="2">Alpha/beta hydrolase</fullName>
    </submittedName>
</protein>
<dbReference type="RefSeq" id="WP_088906859.1">
    <property type="nucleotide sequence ID" value="NZ_CP018145.1"/>
</dbReference>
<dbReference type="EMBL" id="CP018145">
    <property type="protein sequence ID" value="ASJ53002.1"/>
    <property type="molecule type" value="Genomic_DNA"/>
</dbReference>
<dbReference type="Pfam" id="PF00561">
    <property type="entry name" value="Abhydrolase_1"/>
    <property type="match status" value="1"/>
</dbReference>
<organism evidence="2 3">
    <name type="scientific">Brevibacillus formosus</name>
    <dbReference type="NCBI Taxonomy" id="54913"/>
    <lineage>
        <taxon>Bacteria</taxon>
        <taxon>Bacillati</taxon>
        <taxon>Bacillota</taxon>
        <taxon>Bacilli</taxon>
        <taxon>Bacillales</taxon>
        <taxon>Paenibacillaceae</taxon>
        <taxon>Brevibacillus</taxon>
    </lineage>
</organism>
<dbReference type="Proteomes" id="UP000197781">
    <property type="component" value="Chromosome"/>
</dbReference>
<dbReference type="GO" id="GO:0016020">
    <property type="term" value="C:membrane"/>
    <property type="evidence" value="ECO:0007669"/>
    <property type="project" value="TreeGrafter"/>
</dbReference>
<dbReference type="SUPFAM" id="SSF53474">
    <property type="entry name" value="alpha/beta-Hydrolases"/>
    <property type="match status" value="1"/>
</dbReference>
<evidence type="ECO:0000313" key="2">
    <source>
        <dbReference type="EMBL" id="ASJ53002.1"/>
    </source>
</evidence>
<dbReference type="PANTHER" id="PTHR43798:SF33">
    <property type="entry name" value="HYDROLASE, PUTATIVE (AFU_ORTHOLOGUE AFUA_2G14860)-RELATED"/>
    <property type="match status" value="1"/>
</dbReference>
<reference evidence="2 3" key="1">
    <citation type="submission" date="2016-11" db="EMBL/GenBank/DDBJ databases">
        <authorList>
            <person name="Jaros S."/>
            <person name="Januszkiewicz K."/>
            <person name="Wedrychowicz H."/>
        </authorList>
    </citation>
    <scope>NUCLEOTIDE SEQUENCE [LARGE SCALE GENOMIC DNA]</scope>
    <source>
        <strain evidence="2 3">NF2</strain>
    </source>
</reference>
<keyword evidence="2" id="KW-0378">Hydrolase</keyword>
<dbReference type="InterPro" id="IPR000073">
    <property type="entry name" value="AB_hydrolase_1"/>
</dbReference>
<sequence>MEQILVHQDGKQFAFHISGKGQPLLCIHAPCIGSINFVYQQTLADTYQLIVPDLPGHGDSSPLEKPFSIGELAERLHKLIPSLGIERPFILGYSQGASIALEYCLRYPDDAQGGILVSGFSEVNDLYLHGRFWMAQALSMLHGVPLLARSIASSHVDDPEMREKWTTHASKTDPTSLKYLYAAGHRYQCTERLGNIQVPILLAYGEQDKRMHHYAQMLTMKLPKARLEMIPNVKHQIITKAAPAFNQLCRTFIEEG</sequence>
<accession>A0A220MDD5</accession>
<evidence type="ECO:0000259" key="1">
    <source>
        <dbReference type="Pfam" id="PF00561"/>
    </source>
</evidence>
<name>A0A220MDD5_9BACL</name>
<dbReference type="KEGG" id="bfm:BP422_05200"/>
<dbReference type="PANTHER" id="PTHR43798">
    <property type="entry name" value="MONOACYLGLYCEROL LIPASE"/>
    <property type="match status" value="1"/>
</dbReference>
<dbReference type="AlphaFoldDB" id="A0A220MDD5"/>
<dbReference type="GO" id="GO:0016787">
    <property type="term" value="F:hydrolase activity"/>
    <property type="evidence" value="ECO:0007669"/>
    <property type="project" value="UniProtKB-KW"/>
</dbReference>